<protein>
    <submittedName>
        <fullName evidence="9">AzlC family ABC transporter permease</fullName>
    </submittedName>
</protein>
<dbReference type="PANTHER" id="PTHR34979">
    <property type="entry name" value="INNER MEMBRANE PROTEIN YGAZ"/>
    <property type="match status" value="1"/>
</dbReference>
<sequence length="245" mass="26276">MTAIDTDNAPFERPIASELRRGMADCMPVLLGIIPYALVLGAQASQKGLTVAEVPLMTGLNFAGGSEFAAIQLWTSPPHVALIAAITFLVNSRHLLMGAALAPYLRHLPKRKALPALFVMTDESWALGLADAKARMARGLEPAFSLPYYIGTAVIFYFSWIFFTTLGAALGPVLGDVEAYGFDMAFPAVFLVLMRGMWKGFRAARPWLVSLVMAALTYLFVPGAWFVGAGAVSGLIAAYLLAGDE</sequence>
<evidence type="ECO:0000313" key="10">
    <source>
        <dbReference type="Proteomes" id="UP001156140"/>
    </source>
</evidence>
<keyword evidence="5 8" id="KW-0812">Transmembrane</keyword>
<comment type="caution">
    <text evidence="9">The sequence shown here is derived from an EMBL/GenBank/DDBJ whole genome shotgun (WGS) entry which is preliminary data.</text>
</comment>
<accession>A0AA41UDF8</accession>
<feature type="transmembrane region" description="Helical" evidence="8">
    <location>
        <begin position="179"/>
        <end position="198"/>
    </location>
</feature>
<dbReference type="RefSeq" id="WP_281735867.1">
    <property type="nucleotide sequence ID" value="NZ_JAKETQ010000001.1"/>
</dbReference>
<dbReference type="Proteomes" id="UP001156140">
    <property type="component" value="Unassembled WGS sequence"/>
</dbReference>
<dbReference type="AlphaFoldDB" id="A0AA41UDF8"/>
<dbReference type="Pfam" id="PF03591">
    <property type="entry name" value="AzlC"/>
    <property type="match status" value="1"/>
</dbReference>
<keyword evidence="3" id="KW-0813">Transport</keyword>
<comment type="similarity">
    <text evidence="2">Belongs to the AzlC family.</text>
</comment>
<evidence type="ECO:0000256" key="3">
    <source>
        <dbReference type="ARBA" id="ARBA00022448"/>
    </source>
</evidence>
<comment type="subcellular location">
    <subcellularLocation>
        <location evidence="1">Cell membrane</location>
        <topology evidence="1">Multi-pass membrane protein</topology>
    </subcellularLocation>
</comment>
<evidence type="ECO:0000313" key="9">
    <source>
        <dbReference type="EMBL" id="MCI0127289.1"/>
    </source>
</evidence>
<dbReference type="GO" id="GO:1903785">
    <property type="term" value="P:L-valine transmembrane transport"/>
    <property type="evidence" value="ECO:0007669"/>
    <property type="project" value="TreeGrafter"/>
</dbReference>
<proteinExistence type="inferred from homology"/>
<feature type="transmembrane region" description="Helical" evidence="8">
    <location>
        <begin position="146"/>
        <end position="173"/>
    </location>
</feature>
<evidence type="ECO:0000256" key="5">
    <source>
        <dbReference type="ARBA" id="ARBA00022692"/>
    </source>
</evidence>
<dbReference type="InterPro" id="IPR011606">
    <property type="entry name" value="Brnchd-chn_aa_trnsp_permease"/>
</dbReference>
<keyword evidence="4" id="KW-1003">Cell membrane</keyword>
<keyword evidence="7 8" id="KW-0472">Membrane</keyword>
<evidence type="ECO:0000256" key="2">
    <source>
        <dbReference type="ARBA" id="ARBA00010735"/>
    </source>
</evidence>
<organism evidence="9 10">
    <name type="scientific">Paradevosia shaoguanensis</name>
    <dbReference type="NCBI Taxonomy" id="1335043"/>
    <lineage>
        <taxon>Bacteria</taxon>
        <taxon>Pseudomonadati</taxon>
        <taxon>Pseudomonadota</taxon>
        <taxon>Alphaproteobacteria</taxon>
        <taxon>Hyphomicrobiales</taxon>
        <taxon>Devosiaceae</taxon>
        <taxon>Paradevosia</taxon>
    </lineage>
</organism>
<dbReference type="EMBL" id="JALAZD010000001">
    <property type="protein sequence ID" value="MCI0127289.1"/>
    <property type="molecule type" value="Genomic_DNA"/>
</dbReference>
<evidence type="ECO:0000256" key="6">
    <source>
        <dbReference type="ARBA" id="ARBA00022989"/>
    </source>
</evidence>
<dbReference type="GO" id="GO:0005886">
    <property type="term" value="C:plasma membrane"/>
    <property type="evidence" value="ECO:0007669"/>
    <property type="project" value="UniProtKB-SubCell"/>
</dbReference>
<evidence type="ECO:0000256" key="1">
    <source>
        <dbReference type="ARBA" id="ARBA00004651"/>
    </source>
</evidence>
<feature type="transmembrane region" description="Helical" evidence="8">
    <location>
        <begin position="22"/>
        <end position="42"/>
    </location>
</feature>
<evidence type="ECO:0000256" key="4">
    <source>
        <dbReference type="ARBA" id="ARBA00022475"/>
    </source>
</evidence>
<evidence type="ECO:0000256" key="7">
    <source>
        <dbReference type="ARBA" id="ARBA00023136"/>
    </source>
</evidence>
<name>A0AA41UDF8_9HYPH</name>
<keyword evidence="10" id="KW-1185">Reference proteome</keyword>
<gene>
    <name evidence="9" type="ORF">ML536_10680</name>
</gene>
<feature type="transmembrane region" description="Helical" evidence="8">
    <location>
        <begin position="210"/>
        <end position="242"/>
    </location>
</feature>
<reference evidence="9" key="1">
    <citation type="submission" date="2022-03" db="EMBL/GenBank/DDBJ databases">
        <title>The complete genome sequence of a Methyloterrigena soli.</title>
        <authorList>
            <person name="Zi Z."/>
        </authorList>
    </citation>
    <scope>NUCLEOTIDE SEQUENCE</scope>
    <source>
        <strain evidence="9">M48</strain>
    </source>
</reference>
<dbReference type="PANTHER" id="PTHR34979:SF1">
    <property type="entry name" value="INNER MEMBRANE PROTEIN YGAZ"/>
    <property type="match status" value="1"/>
</dbReference>
<evidence type="ECO:0000256" key="8">
    <source>
        <dbReference type="SAM" id="Phobius"/>
    </source>
</evidence>
<keyword evidence="6 8" id="KW-1133">Transmembrane helix</keyword>